<keyword evidence="3" id="KW-0238">DNA-binding</keyword>
<dbReference type="InterPro" id="IPR036388">
    <property type="entry name" value="WH-like_DNA-bd_sf"/>
</dbReference>
<gene>
    <name evidence="6" type="ORF">GCM10007158_23830</name>
</gene>
<dbReference type="InterPro" id="IPR005119">
    <property type="entry name" value="LysR_subst-bd"/>
</dbReference>
<dbReference type="Proteomes" id="UP000647585">
    <property type="component" value="Unassembled WGS sequence"/>
</dbReference>
<evidence type="ECO:0000256" key="4">
    <source>
        <dbReference type="ARBA" id="ARBA00023163"/>
    </source>
</evidence>
<dbReference type="PROSITE" id="PS50931">
    <property type="entry name" value="HTH_LYSR"/>
    <property type="match status" value="1"/>
</dbReference>
<comment type="similarity">
    <text evidence="1">Belongs to the LysR transcriptional regulatory family.</text>
</comment>
<dbReference type="PANTHER" id="PTHR30419:SF8">
    <property type="entry name" value="NITROGEN ASSIMILATION TRANSCRIPTIONAL ACTIVATOR-RELATED"/>
    <property type="match status" value="1"/>
</dbReference>
<sequence>MPFPRLETILVTPMTLLDKRAFYLLEVSSCGGIRAAAEHLQLNPSVVSRQVRSLEQALGMALLERQGRHVMLTEAGQLVVEGFLAQRRLNAELTDTLARLRNLQAGKVVVSVGDGFVDSFINHVMRRAAEHYPEVLIEIKTGIYYPREPHDMVANDEVDIAITYGPISDPRLVVHSFERGPLCALVAPFHPLARQSSVSVAELLQQKLIFLPEVSGSQQFVNALFAAAGQPATPAYRCNLHSVARRMASAGVGVAFMTAAAARSEIEAGLLQAVPIDHPMAARSQGNLVRRVGRRLSPAADYLWKLMKAMQ</sequence>
<evidence type="ECO:0000313" key="6">
    <source>
        <dbReference type="EMBL" id="GGW62079.1"/>
    </source>
</evidence>
<dbReference type="Gene3D" id="3.40.190.290">
    <property type="match status" value="1"/>
</dbReference>
<dbReference type="Pfam" id="PF00126">
    <property type="entry name" value="HTH_1"/>
    <property type="match status" value="1"/>
</dbReference>
<evidence type="ECO:0000259" key="5">
    <source>
        <dbReference type="PROSITE" id="PS50931"/>
    </source>
</evidence>
<dbReference type="InterPro" id="IPR000847">
    <property type="entry name" value="LysR_HTH_N"/>
</dbReference>
<keyword evidence="2" id="KW-0805">Transcription regulation</keyword>
<keyword evidence="7" id="KW-1185">Reference proteome</keyword>
<dbReference type="SUPFAM" id="SSF46785">
    <property type="entry name" value="Winged helix' DNA-binding domain"/>
    <property type="match status" value="1"/>
</dbReference>
<comment type="caution">
    <text evidence="6">The sequence shown here is derived from an EMBL/GenBank/DDBJ whole genome shotgun (WGS) entry which is preliminary data.</text>
</comment>
<dbReference type="PANTHER" id="PTHR30419">
    <property type="entry name" value="HTH-TYPE TRANSCRIPTIONAL REGULATOR YBHD"/>
    <property type="match status" value="1"/>
</dbReference>
<dbReference type="Gene3D" id="1.10.10.10">
    <property type="entry name" value="Winged helix-like DNA-binding domain superfamily/Winged helix DNA-binding domain"/>
    <property type="match status" value="1"/>
</dbReference>
<dbReference type="Pfam" id="PF03466">
    <property type="entry name" value="LysR_substrate"/>
    <property type="match status" value="1"/>
</dbReference>
<dbReference type="InterPro" id="IPR036390">
    <property type="entry name" value="WH_DNA-bd_sf"/>
</dbReference>
<feature type="domain" description="HTH lysR-type" evidence="5">
    <location>
        <begin position="23"/>
        <end position="73"/>
    </location>
</feature>
<protein>
    <submittedName>
        <fullName evidence="6">Transcriptional regulator</fullName>
    </submittedName>
</protein>
<evidence type="ECO:0000256" key="1">
    <source>
        <dbReference type="ARBA" id="ARBA00009437"/>
    </source>
</evidence>
<name>A0ABQ2WMA5_9GAMM</name>
<organism evidence="6 7">
    <name type="scientific">Halomonas johnsoniae</name>
    <dbReference type="NCBI Taxonomy" id="502832"/>
    <lineage>
        <taxon>Bacteria</taxon>
        <taxon>Pseudomonadati</taxon>
        <taxon>Pseudomonadota</taxon>
        <taxon>Gammaproteobacteria</taxon>
        <taxon>Oceanospirillales</taxon>
        <taxon>Halomonadaceae</taxon>
        <taxon>Halomonas</taxon>
    </lineage>
</organism>
<keyword evidence="4" id="KW-0804">Transcription</keyword>
<evidence type="ECO:0000313" key="7">
    <source>
        <dbReference type="Proteomes" id="UP000647585"/>
    </source>
</evidence>
<dbReference type="InterPro" id="IPR050950">
    <property type="entry name" value="HTH-type_LysR_regulators"/>
</dbReference>
<evidence type="ECO:0000256" key="3">
    <source>
        <dbReference type="ARBA" id="ARBA00023125"/>
    </source>
</evidence>
<reference evidence="7" key="1">
    <citation type="journal article" date="2019" name="Int. J. Syst. Evol. Microbiol.">
        <title>The Global Catalogue of Microorganisms (GCM) 10K type strain sequencing project: providing services to taxonomists for standard genome sequencing and annotation.</title>
        <authorList>
            <consortium name="The Broad Institute Genomics Platform"/>
            <consortium name="The Broad Institute Genome Sequencing Center for Infectious Disease"/>
            <person name="Wu L."/>
            <person name="Ma J."/>
        </authorList>
    </citation>
    <scope>NUCLEOTIDE SEQUENCE [LARGE SCALE GENOMIC DNA]</scope>
    <source>
        <strain evidence="7">KCTC 22157</strain>
    </source>
</reference>
<dbReference type="EMBL" id="BMXO01000011">
    <property type="protein sequence ID" value="GGW62079.1"/>
    <property type="molecule type" value="Genomic_DNA"/>
</dbReference>
<evidence type="ECO:0000256" key="2">
    <source>
        <dbReference type="ARBA" id="ARBA00023015"/>
    </source>
</evidence>
<accession>A0ABQ2WMA5</accession>
<proteinExistence type="inferred from homology"/>
<dbReference type="SUPFAM" id="SSF53850">
    <property type="entry name" value="Periplasmic binding protein-like II"/>
    <property type="match status" value="1"/>
</dbReference>